<gene>
    <name evidence="2" type="ORF">CCAX7_44000</name>
</gene>
<proteinExistence type="predicted"/>
<protein>
    <submittedName>
        <fullName evidence="2">Uncharacterized protein</fullName>
    </submittedName>
</protein>
<dbReference type="InterPro" id="IPR036249">
    <property type="entry name" value="Thioredoxin-like_sf"/>
</dbReference>
<dbReference type="SUPFAM" id="SSF52833">
    <property type="entry name" value="Thioredoxin-like"/>
    <property type="match status" value="1"/>
</dbReference>
<dbReference type="KEGG" id="ccot:CCAX7_44000"/>
<reference evidence="2 3" key="1">
    <citation type="journal article" date="2019" name="Int. J. Syst. Evol. Microbiol.">
        <title>Capsulimonas corticalis gen. nov., sp. nov., an aerobic capsulated bacterium, of a novel bacterial order, Capsulimonadales ord. nov., of the class Armatimonadia of the phylum Armatimonadetes.</title>
        <authorList>
            <person name="Li J."/>
            <person name="Kudo C."/>
            <person name="Tonouchi A."/>
        </authorList>
    </citation>
    <scope>NUCLEOTIDE SEQUENCE [LARGE SCALE GENOMIC DNA]</scope>
    <source>
        <strain evidence="2 3">AX-7</strain>
    </source>
</reference>
<feature type="region of interest" description="Disordered" evidence="1">
    <location>
        <begin position="171"/>
        <end position="193"/>
    </location>
</feature>
<dbReference type="GO" id="GO:0016209">
    <property type="term" value="F:antioxidant activity"/>
    <property type="evidence" value="ECO:0007669"/>
    <property type="project" value="InterPro"/>
</dbReference>
<dbReference type="InterPro" id="IPR000866">
    <property type="entry name" value="AhpC/TSA"/>
</dbReference>
<dbReference type="AlphaFoldDB" id="A0A402CX98"/>
<sequence>MPVTNRYYGGSSTGAGKIVSDFGLCDIKGGYIYTAKLRPKGLLAVVFFSPETAASVNVLKAVQEWTGEIEASKWSAVGVATGDREAIKQFAETNGIDKVSLLVDYDFYQTRSWGISHIPSLYIISGKTGRVLERIVGDSPAELKSAKDLLSGEVSKILAAEAAAKQAEEEKKAAEAAAKAAEAAAKPAEPAKA</sequence>
<evidence type="ECO:0000256" key="1">
    <source>
        <dbReference type="SAM" id="MobiDB-lite"/>
    </source>
</evidence>
<dbReference type="Pfam" id="PF00578">
    <property type="entry name" value="AhpC-TSA"/>
    <property type="match status" value="1"/>
</dbReference>
<dbReference type="Proteomes" id="UP000287394">
    <property type="component" value="Chromosome"/>
</dbReference>
<evidence type="ECO:0000313" key="2">
    <source>
        <dbReference type="EMBL" id="BDI32349.1"/>
    </source>
</evidence>
<feature type="compositionally biased region" description="Low complexity" evidence="1">
    <location>
        <begin position="175"/>
        <end position="193"/>
    </location>
</feature>
<dbReference type="EMBL" id="AP025739">
    <property type="protein sequence ID" value="BDI32349.1"/>
    <property type="molecule type" value="Genomic_DNA"/>
</dbReference>
<dbReference type="RefSeq" id="WP_119321969.1">
    <property type="nucleotide sequence ID" value="NZ_AP025739.1"/>
</dbReference>
<organism evidence="2 3">
    <name type="scientific">Capsulimonas corticalis</name>
    <dbReference type="NCBI Taxonomy" id="2219043"/>
    <lineage>
        <taxon>Bacteria</taxon>
        <taxon>Bacillati</taxon>
        <taxon>Armatimonadota</taxon>
        <taxon>Armatimonadia</taxon>
        <taxon>Capsulimonadales</taxon>
        <taxon>Capsulimonadaceae</taxon>
        <taxon>Capsulimonas</taxon>
    </lineage>
</organism>
<dbReference type="GO" id="GO:0016491">
    <property type="term" value="F:oxidoreductase activity"/>
    <property type="evidence" value="ECO:0007669"/>
    <property type="project" value="InterPro"/>
</dbReference>
<keyword evidence="3" id="KW-1185">Reference proteome</keyword>
<accession>A0A402CX98</accession>
<evidence type="ECO:0000313" key="3">
    <source>
        <dbReference type="Proteomes" id="UP000287394"/>
    </source>
</evidence>
<name>A0A402CX98_9BACT</name>
<dbReference type="Gene3D" id="3.40.30.10">
    <property type="entry name" value="Glutaredoxin"/>
    <property type="match status" value="1"/>
</dbReference>